<feature type="region of interest" description="Disordered" evidence="1">
    <location>
        <begin position="493"/>
        <end position="524"/>
    </location>
</feature>
<dbReference type="InterPro" id="IPR027417">
    <property type="entry name" value="P-loop_NTPase"/>
</dbReference>
<accession>A0ABN2SEK6</accession>
<evidence type="ECO:0000256" key="1">
    <source>
        <dbReference type="SAM" id="MobiDB-lite"/>
    </source>
</evidence>
<dbReference type="InterPro" id="IPR016032">
    <property type="entry name" value="Sig_transdc_resp-reg_C-effctor"/>
</dbReference>
<reference evidence="3 4" key="1">
    <citation type="journal article" date="2019" name="Int. J. Syst. Evol. Microbiol.">
        <title>The Global Catalogue of Microorganisms (GCM) 10K type strain sequencing project: providing services to taxonomists for standard genome sequencing and annotation.</title>
        <authorList>
            <consortium name="The Broad Institute Genomics Platform"/>
            <consortium name="The Broad Institute Genome Sequencing Center for Infectious Disease"/>
            <person name="Wu L."/>
            <person name="Ma J."/>
        </authorList>
    </citation>
    <scope>NUCLEOTIDE SEQUENCE [LARGE SCALE GENOMIC DNA]</scope>
    <source>
        <strain evidence="3 4">JCM 15628</strain>
    </source>
</reference>
<dbReference type="InterPro" id="IPR036388">
    <property type="entry name" value="WH-like_DNA-bd_sf"/>
</dbReference>
<dbReference type="SMART" id="SM00421">
    <property type="entry name" value="HTH_LUXR"/>
    <property type="match status" value="1"/>
</dbReference>
<protein>
    <submittedName>
        <fullName evidence="3">LuxR C-terminal-related transcriptional regulator</fullName>
    </submittedName>
</protein>
<dbReference type="SMART" id="SM00382">
    <property type="entry name" value="AAA"/>
    <property type="match status" value="1"/>
</dbReference>
<feature type="domain" description="HTH luxR-type" evidence="2">
    <location>
        <begin position="884"/>
        <end position="949"/>
    </location>
</feature>
<dbReference type="Proteomes" id="UP001500013">
    <property type="component" value="Unassembled WGS sequence"/>
</dbReference>
<sequence>MTAAPGVVVAPKQRKPAVTARTVRRAAMPAPWPLETATERDAGTVVLVAGSAGTGKTTLLATWADELEARGDAVGWASLDREDDDPAVLAESVVEVVHVALGAPPEASPTGRNRGPTEPRVLVDGVVRVVAAEPRPVWLLLDDAHVVRSAGSRALLERLIRWAPANLHLVLASRSEPDLHLARLRLEERLVEVREPQLRFSLEETGELLSLHGLELDAAHVGRLHELAEGWPAGLGLAAVSLARGRDAETFLRDFAHNDRAISSYLVEEVLSTLDPEVREFLATTSVLDRVDPEAAAAVSGRPDARAVLLELSADSAMVTADPGGAAAPEAFRYHSLLRSHLSALLASRGSGQQRRAHRAAARWYLDSGLPRQALHHAREAGDDVLASEVIRRQALHLLTEGQADEVSRTVADLATDDPLVTGLGALALGELSDPRAAREALERLNEREPSPETQGTVVLENAAGGGAPPLQDVMHLGGRMLALISSSPGAQGDSATTLGASAPGGSLGSAGSRDRVPAVTTARRRRNGRIARSDPLSHHALDLWLLAGLTDGGELLAAGRFDEASQAFHDVLDTARLTGHTLVALQAMSGLASVCAGAEDLQGMDLWSGRALRAAEGTTWQDSPRLLPAFVLGAWAAYGRMDDENARRRNEVARALLAESTSRLDQAPGPDEGSPRQRGIAQLRRLSGLLDAHLTLAADRSPSSSYAVARGVLAQVRVIAAQSLTGRMAVNEVVSIHELLLRAGCARMAPEVEDLGGRLGIASGRLGVMTALRLFHEGDDEAAGELVHAFLSEPGTAASWRDVVKAQLMAAVLAHRRDQPWRAQELLVAAMERSAPERAVRLMVDTVPGVAALLVANAGRFGLLEPFATELLAHVADVHPLTTVRREGRLTSRELSLLRELPSLLTIKEIAAARSVSANTVKTQLRSIFDKLGVSSRRDAVAAGRRLGLL</sequence>
<dbReference type="InterPro" id="IPR000792">
    <property type="entry name" value="Tscrpt_reg_LuxR_C"/>
</dbReference>
<dbReference type="SUPFAM" id="SSF52540">
    <property type="entry name" value="P-loop containing nucleoside triphosphate hydrolases"/>
    <property type="match status" value="1"/>
</dbReference>
<name>A0ABN2SEK6_9MICO</name>
<proteinExistence type="predicted"/>
<evidence type="ECO:0000259" key="2">
    <source>
        <dbReference type="PROSITE" id="PS50043"/>
    </source>
</evidence>
<organism evidence="3 4">
    <name type="scientific">Terrabacter lapilli</name>
    <dbReference type="NCBI Taxonomy" id="436231"/>
    <lineage>
        <taxon>Bacteria</taxon>
        <taxon>Bacillati</taxon>
        <taxon>Actinomycetota</taxon>
        <taxon>Actinomycetes</taxon>
        <taxon>Micrococcales</taxon>
        <taxon>Intrasporangiaceae</taxon>
        <taxon>Terrabacter</taxon>
    </lineage>
</organism>
<evidence type="ECO:0000313" key="3">
    <source>
        <dbReference type="EMBL" id="GAA1985132.1"/>
    </source>
</evidence>
<dbReference type="InterPro" id="IPR059106">
    <property type="entry name" value="WHD_MalT"/>
</dbReference>
<evidence type="ECO:0000313" key="4">
    <source>
        <dbReference type="Proteomes" id="UP001500013"/>
    </source>
</evidence>
<dbReference type="InterPro" id="IPR003593">
    <property type="entry name" value="AAA+_ATPase"/>
</dbReference>
<dbReference type="InterPro" id="IPR041664">
    <property type="entry name" value="AAA_16"/>
</dbReference>
<dbReference type="EMBL" id="BAAAPU010000008">
    <property type="protein sequence ID" value="GAA1985132.1"/>
    <property type="molecule type" value="Genomic_DNA"/>
</dbReference>
<keyword evidence="4" id="KW-1185">Reference proteome</keyword>
<dbReference type="CDD" id="cd06170">
    <property type="entry name" value="LuxR_C_like"/>
    <property type="match status" value="1"/>
</dbReference>
<dbReference type="Pfam" id="PF13191">
    <property type="entry name" value="AAA_16"/>
    <property type="match status" value="1"/>
</dbReference>
<dbReference type="Gene3D" id="1.10.10.10">
    <property type="entry name" value="Winged helix-like DNA-binding domain superfamily/Winged helix DNA-binding domain"/>
    <property type="match status" value="1"/>
</dbReference>
<comment type="caution">
    <text evidence="3">The sequence shown here is derived from an EMBL/GenBank/DDBJ whole genome shotgun (WGS) entry which is preliminary data.</text>
</comment>
<dbReference type="Pfam" id="PF00196">
    <property type="entry name" value="GerE"/>
    <property type="match status" value="1"/>
</dbReference>
<dbReference type="Pfam" id="PF25873">
    <property type="entry name" value="WHD_MalT"/>
    <property type="match status" value="1"/>
</dbReference>
<dbReference type="RefSeq" id="WP_344063740.1">
    <property type="nucleotide sequence ID" value="NZ_BAAAPU010000008.1"/>
</dbReference>
<dbReference type="SUPFAM" id="SSF46894">
    <property type="entry name" value="C-terminal effector domain of the bipartite response regulators"/>
    <property type="match status" value="1"/>
</dbReference>
<dbReference type="Gene3D" id="3.40.50.300">
    <property type="entry name" value="P-loop containing nucleotide triphosphate hydrolases"/>
    <property type="match status" value="1"/>
</dbReference>
<dbReference type="PROSITE" id="PS50043">
    <property type="entry name" value="HTH_LUXR_2"/>
    <property type="match status" value="1"/>
</dbReference>
<gene>
    <name evidence="3" type="ORF">GCM10009817_28230</name>
</gene>